<gene>
    <name evidence="1" type="ORF">LCGC14_1208430</name>
</gene>
<reference evidence="1" key="1">
    <citation type="journal article" date="2015" name="Nature">
        <title>Complex archaea that bridge the gap between prokaryotes and eukaryotes.</title>
        <authorList>
            <person name="Spang A."/>
            <person name="Saw J.H."/>
            <person name="Jorgensen S.L."/>
            <person name="Zaremba-Niedzwiedzka K."/>
            <person name="Martijn J."/>
            <person name="Lind A.E."/>
            <person name="van Eijk R."/>
            <person name="Schleper C."/>
            <person name="Guy L."/>
            <person name="Ettema T.J."/>
        </authorList>
    </citation>
    <scope>NUCLEOTIDE SEQUENCE</scope>
</reference>
<evidence type="ECO:0000313" key="1">
    <source>
        <dbReference type="EMBL" id="KKM93431.1"/>
    </source>
</evidence>
<name>A0A0F9M259_9ZZZZ</name>
<dbReference type="AlphaFoldDB" id="A0A0F9M259"/>
<accession>A0A0F9M259</accession>
<comment type="caution">
    <text evidence="1">The sequence shown here is derived from an EMBL/GenBank/DDBJ whole genome shotgun (WGS) entry which is preliminary data.</text>
</comment>
<evidence type="ECO:0008006" key="2">
    <source>
        <dbReference type="Google" id="ProtNLM"/>
    </source>
</evidence>
<dbReference type="EMBL" id="LAZR01006265">
    <property type="protein sequence ID" value="KKM93431.1"/>
    <property type="molecule type" value="Genomic_DNA"/>
</dbReference>
<organism evidence="1">
    <name type="scientific">marine sediment metagenome</name>
    <dbReference type="NCBI Taxonomy" id="412755"/>
    <lineage>
        <taxon>unclassified sequences</taxon>
        <taxon>metagenomes</taxon>
        <taxon>ecological metagenomes</taxon>
    </lineage>
</organism>
<sequence>MAVKNSQLADLIMTTLDDLPKQYFEVTWDSQDYEACRIYQQDRIVIDGGEQIQREIMLSDTGHARYRRMYDVDQPSSGDVMHKIRVPWCQLSTYYTWDKAEIARQMNTAKGFINLMKIKRIDGLWSLAKLIEDRFWKTPATTSDDLYPYGVPYYIRWMNQDTTTDGFVGQTIRYQDGNPGTVCAGIDSSSEARWRNYAALYTVIDNAMLRTFRLAFLYTNFKAPLIVNDPAQPSNGAKRIYTTFDNVVDLQDLADSKDDKHTGKEVLGNLRMDETGLVYVNRLPVVGIPALNSETDPQTGDDPESIYCIDFTKFKPFVHEGYWMEEGEPIPGGVTQHTTFTVFLDGQHQNLCTNVRGAGFVLHKALTA</sequence>
<proteinExistence type="predicted"/>
<protein>
    <recommendedName>
        <fullName evidence="2">Bacteriophage Mu GpT domain-containing protein</fullName>
    </recommendedName>
</protein>